<dbReference type="Pfam" id="PF08676">
    <property type="entry name" value="MutL_C"/>
    <property type="match status" value="1"/>
</dbReference>
<evidence type="ECO:0000256" key="3">
    <source>
        <dbReference type="ARBA" id="ARBA00023204"/>
    </source>
</evidence>
<dbReference type="SMART" id="SM00853">
    <property type="entry name" value="MutL_C"/>
    <property type="match status" value="1"/>
</dbReference>
<dbReference type="NCBIfam" id="TIGR00585">
    <property type="entry name" value="mutl"/>
    <property type="match status" value="1"/>
</dbReference>
<dbReference type="InterPro" id="IPR014762">
    <property type="entry name" value="DNA_mismatch_repair_CS"/>
</dbReference>
<dbReference type="InterPro" id="IPR002099">
    <property type="entry name" value="MutL/Mlh/PMS"/>
</dbReference>
<dbReference type="FunFam" id="3.30.565.10:FF:000003">
    <property type="entry name" value="DNA mismatch repair endonuclease MutL"/>
    <property type="match status" value="1"/>
</dbReference>
<evidence type="ECO:0000256" key="2">
    <source>
        <dbReference type="ARBA" id="ARBA00022763"/>
    </source>
</evidence>
<keyword evidence="2" id="KW-0227">DNA damage</keyword>
<sequence>MSKIHVLDKQVANLIAAGEVVDRPASIVKELVENSIDAGATRVTVEIRDGGAGYLRVTDNGCGMNREDARLCFARHATSKVKLAEDLIAIGTLGFRGEALAATAAVSKVQLRTREPSEVEGTEVTIEGGIETACNPCGCPAGTTIIVQDLFYNTPARRKFLKKETTEAATVGAMVEKLAMANPSVAFEYIKDGKTSLLTSGGDLRAAARSVIGHCVDAMLKVEGASGDLKVTGLVSPPEAARPNRGGQHFFVGGRYIRSRTLQIAVEEAVAGRVPEGRYPACVIVIEMPPELVDVNVHPQKLEVRFANERAVFDMVSNTVRSAFDGRSAPPELRLASARQTLMPSAPPSESTDAVQPLFAQNPPPAVPVFAQSTPPSRAPRGRLDIDASDWEYVPPKKAEDKTDVPPVPAALPLSGEPVKSAVFHTETAASAPVDTPPPEEQKMLDMPPSFRMVGELFRTYFIVEFESEVWLVDKHAAKERMLYEELLKAGGALPQRLLEPKLCTLGRADTAAALEGTKELAACGLEIEAFGDDTLLVRSMPMGIDAAHSEELMMELCGLLREGRREPTPELTKRMLHKTACVAAVKGGDKEGAMAGEEMVRELIASPELRSCPHGRPCVKRLPRSYFEKEFYRT</sequence>
<dbReference type="EMBL" id="VSSQ01010584">
    <property type="protein sequence ID" value="MPM44709.1"/>
    <property type="molecule type" value="Genomic_DNA"/>
</dbReference>
<dbReference type="GO" id="GO:0032300">
    <property type="term" value="C:mismatch repair complex"/>
    <property type="evidence" value="ECO:0007669"/>
    <property type="project" value="InterPro"/>
</dbReference>
<dbReference type="InterPro" id="IPR013507">
    <property type="entry name" value="DNA_mismatch_S5_2-like"/>
</dbReference>
<evidence type="ECO:0000259" key="4">
    <source>
        <dbReference type="SMART" id="SM00853"/>
    </source>
</evidence>
<dbReference type="Pfam" id="PF01119">
    <property type="entry name" value="DNA_mis_repair"/>
    <property type="match status" value="1"/>
</dbReference>
<dbReference type="GO" id="GO:0030983">
    <property type="term" value="F:mismatched DNA binding"/>
    <property type="evidence" value="ECO:0007669"/>
    <property type="project" value="InterPro"/>
</dbReference>
<dbReference type="InterPro" id="IPR042120">
    <property type="entry name" value="MutL_C_dimsub"/>
</dbReference>
<dbReference type="InterPro" id="IPR014721">
    <property type="entry name" value="Ribsml_uS5_D2-typ_fold_subgr"/>
</dbReference>
<name>A0A644ZUN6_9ZZZZ</name>
<comment type="caution">
    <text evidence="6">The sequence shown here is derived from an EMBL/GenBank/DDBJ whole genome shotgun (WGS) entry which is preliminary data.</text>
</comment>
<dbReference type="SUPFAM" id="SSF118116">
    <property type="entry name" value="DNA mismatch repair protein MutL"/>
    <property type="match status" value="1"/>
</dbReference>
<feature type="domain" description="MutL C-terminal dimerisation" evidence="4">
    <location>
        <begin position="453"/>
        <end position="592"/>
    </location>
</feature>
<dbReference type="GO" id="GO:0006298">
    <property type="term" value="P:mismatch repair"/>
    <property type="evidence" value="ECO:0007669"/>
    <property type="project" value="InterPro"/>
</dbReference>
<comment type="similarity">
    <text evidence="1">Belongs to the DNA mismatch repair MutL/HexB family.</text>
</comment>
<dbReference type="InterPro" id="IPR036890">
    <property type="entry name" value="HATPase_C_sf"/>
</dbReference>
<feature type="domain" description="DNA mismatch repair protein S5" evidence="5">
    <location>
        <begin position="208"/>
        <end position="325"/>
    </location>
</feature>
<evidence type="ECO:0000313" key="6">
    <source>
        <dbReference type="EMBL" id="MPM44709.1"/>
    </source>
</evidence>
<organism evidence="6">
    <name type="scientific">bioreactor metagenome</name>
    <dbReference type="NCBI Taxonomy" id="1076179"/>
    <lineage>
        <taxon>unclassified sequences</taxon>
        <taxon>metagenomes</taxon>
        <taxon>ecological metagenomes</taxon>
    </lineage>
</organism>
<gene>
    <name evidence="6" type="primary">mutL_26</name>
    <name evidence="6" type="ORF">SDC9_91390</name>
</gene>
<dbReference type="GO" id="GO:0016887">
    <property type="term" value="F:ATP hydrolysis activity"/>
    <property type="evidence" value="ECO:0007669"/>
    <property type="project" value="InterPro"/>
</dbReference>
<dbReference type="Gene3D" id="3.30.1370.100">
    <property type="entry name" value="MutL, C-terminal domain, regulatory subdomain"/>
    <property type="match status" value="1"/>
</dbReference>
<accession>A0A644ZUN6</accession>
<proteinExistence type="inferred from homology"/>
<dbReference type="InterPro" id="IPR038973">
    <property type="entry name" value="MutL/Mlh/Pms-like"/>
</dbReference>
<dbReference type="InterPro" id="IPR014790">
    <property type="entry name" value="MutL_C"/>
</dbReference>
<dbReference type="SMART" id="SM01340">
    <property type="entry name" value="DNA_mis_repair"/>
    <property type="match status" value="1"/>
</dbReference>
<dbReference type="PANTHER" id="PTHR10073:SF12">
    <property type="entry name" value="DNA MISMATCH REPAIR PROTEIN MLH1"/>
    <property type="match status" value="1"/>
</dbReference>
<dbReference type="SUPFAM" id="SSF55874">
    <property type="entry name" value="ATPase domain of HSP90 chaperone/DNA topoisomerase II/histidine kinase"/>
    <property type="match status" value="1"/>
</dbReference>
<dbReference type="SUPFAM" id="SSF54211">
    <property type="entry name" value="Ribosomal protein S5 domain 2-like"/>
    <property type="match status" value="1"/>
</dbReference>
<dbReference type="CDD" id="cd00782">
    <property type="entry name" value="MutL_Trans"/>
    <property type="match status" value="1"/>
</dbReference>
<evidence type="ECO:0000259" key="5">
    <source>
        <dbReference type="SMART" id="SM01340"/>
    </source>
</evidence>
<evidence type="ECO:0000256" key="1">
    <source>
        <dbReference type="ARBA" id="ARBA00006082"/>
    </source>
</evidence>
<dbReference type="Gene3D" id="3.30.1540.20">
    <property type="entry name" value="MutL, C-terminal domain, dimerisation subdomain"/>
    <property type="match status" value="1"/>
</dbReference>
<dbReference type="CDD" id="cd16926">
    <property type="entry name" value="HATPase_MutL-MLH-PMS-like"/>
    <property type="match status" value="1"/>
</dbReference>
<dbReference type="InterPro" id="IPR003594">
    <property type="entry name" value="HATPase_dom"/>
</dbReference>
<dbReference type="Pfam" id="PF02518">
    <property type="entry name" value="HATPase_c"/>
    <property type="match status" value="1"/>
</dbReference>
<dbReference type="Gene3D" id="3.30.565.10">
    <property type="entry name" value="Histidine kinase-like ATPase, C-terminal domain"/>
    <property type="match status" value="1"/>
</dbReference>
<dbReference type="GO" id="GO:0140664">
    <property type="term" value="F:ATP-dependent DNA damage sensor activity"/>
    <property type="evidence" value="ECO:0007669"/>
    <property type="project" value="InterPro"/>
</dbReference>
<dbReference type="PANTHER" id="PTHR10073">
    <property type="entry name" value="DNA MISMATCH REPAIR PROTEIN MLH, PMS, MUTL"/>
    <property type="match status" value="1"/>
</dbReference>
<dbReference type="HAMAP" id="MF_00149">
    <property type="entry name" value="DNA_mis_repair"/>
    <property type="match status" value="1"/>
</dbReference>
<protein>
    <submittedName>
        <fullName evidence="6">DNA mismatch repair protein MutL</fullName>
    </submittedName>
</protein>
<keyword evidence="3" id="KW-0234">DNA repair</keyword>
<dbReference type="InterPro" id="IPR020667">
    <property type="entry name" value="DNA_mismatch_repair_MutL"/>
</dbReference>
<dbReference type="InterPro" id="IPR020568">
    <property type="entry name" value="Ribosomal_Su5_D2-typ_SF"/>
</dbReference>
<dbReference type="InterPro" id="IPR037198">
    <property type="entry name" value="MutL_C_sf"/>
</dbReference>
<dbReference type="PROSITE" id="PS00058">
    <property type="entry name" value="DNA_MISMATCH_REPAIR_1"/>
    <property type="match status" value="1"/>
</dbReference>
<dbReference type="GO" id="GO:0005524">
    <property type="term" value="F:ATP binding"/>
    <property type="evidence" value="ECO:0007669"/>
    <property type="project" value="InterPro"/>
</dbReference>
<dbReference type="InterPro" id="IPR042121">
    <property type="entry name" value="MutL_C_regsub"/>
</dbReference>
<reference evidence="6" key="1">
    <citation type="submission" date="2019-08" db="EMBL/GenBank/DDBJ databases">
        <authorList>
            <person name="Kucharzyk K."/>
            <person name="Murdoch R.W."/>
            <person name="Higgins S."/>
            <person name="Loffler F."/>
        </authorList>
    </citation>
    <scope>NUCLEOTIDE SEQUENCE</scope>
</reference>
<dbReference type="AlphaFoldDB" id="A0A644ZUN6"/>
<dbReference type="Gene3D" id="3.30.230.10">
    <property type="match status" value="1"/>
</dbReference>